<name>D7SLA0_VITVI</name>
<dbReference type="EMBL" id="FN594951">
    <property type="protein sequence ID" value="CBI16428.3"/>
    <property type="molecule type" value="Genomic_DNA"/>
</dbReference>
<sequence>MQRMRLEKRVSIGFWSSTVFGCQIVELNQPLFSRKIASTSFWDFGATPPISTSKLNFGGFICFMGSSQD</sequence>
<keyword evidence="2" id="KW-1185">Reference proteome</keyword>
<dbReference type="PROSITE" id="PS51257">
    <property type="entry name" value="PROKAR_LIPOPROTEIN"/>
    <property type="match status" value="1"/>
</dbReference>
<evidence type="ECO:0000313" key="1">
    <source>
        <dbReference type="EMBL" id="CBI16428.3"/>
    </source>
</evidence>
<accession>D7SLA0</accession>
<dbReference type="HOGENOM" id="CLU_2781081_0_0_1"/>
<proteinExistence type="predicted"/>
<evidence type="ECO:0000313" key="2">
    <source>
        <dbReference type="Proteomes" id="UP000009183"/>
    </source>
</evidence>
<gene>
    <name evidence="1" type="ordered locus">VIT_06s0004g01600</name>
</gene>
<organism evidence="1 2">
    <name type="scientific">Vitis vinifera</name>
    <name type="common">Grape</name>
    <dbReference type="NCBI Taxonomy" id="29760"/>
    <lineage>
        <taxon>Eukaryota</taxon>
        <taxon>Viridiplantae</taxon>
        <taxon>Streptophyta</taxon>
        <taxon>Embryophyta</taxon>
        <taxon>Tracheophyta</taxon>
        <taxon>Spermatophyta</taxon>
        <taxon>Magnoliopsida</taxon>
        <taxon>eudicotyledons</taxon>
        <taxon>Gunneridae</taxon>
        <taxon>Pentapetalae</taxon>
        <taxon>rosids</taxon>
        <taxon>Vitales</taxon>
        <taxon>Vitaceae</taxon>
        <taxon>Viteae</taxon>
        <taxon>Vitis</taxon>
    </lineage>
</organism>
<reference evidence="2" key="1">
    <citation type="journal article" date="2007" name="Nature">
        <title>The grapevine genome sequence suggests ancestral hexaploidization in major angiosperm phyla.</title>
        <authorList>
            <consortium name="The French-Italian Public Consortium for Grapevine Genome Characterization."/>
            <person name="Jaillon O."/>
            <person name="Aury J.-M."/>
            <person name="Noel B."/>
            <person name="Policriti A."/>
            <person name="Clepet C."/>
            <person name="Casagrande A."/>
            <person name="Choisne N."/>
            <person name="Aubourg S."/>
            <person name="Vitulo N."/>
            <person name="Jubin C."/>
            <person name="Vezzi A."/>
            <person name="Legeai F."/>
            <person name="Hugueney P."/>
            <person name="Dasilva C."/>
            <person name="Horner D."/>
            <person name="Mica E."/>
            <person name="Jublot D."/>
            <person name="Poulain J."/>
            <person name="Bruyere C."/>
            <person name="Billault A."/>
            <person name="Segurens B."/>
            <person name="Gouyvenoux M."/>
            <person name="Ugarte E."/>
            <person name="Cattonaro F."/>
            <person name="Anthouard V."/>
            <person name="Vico V."/>
            <person name="Del Fabbro C."/>
            <person name="Alaux M."/>
            <person name="Di Gaspero G."/>
            <person name="Dumas V."/>
            <person name="Felice N."/>
            <person name="Paillard S."/>
            <person name="Juman I."/>
            <person name="Moroldo M."/>
            <person name="Scalabrin S."/>
            <person name="Canaguier A."/>
            <person name="Le Clainche I."/>
            <person name="Malacrida G."/>
            <person name="Durand E."/>
            <person name="Pesole G."/>
            <person name="Laucou V."/>
            <person name="Chatelet P."/>
            <person name="Merdinoglu D."/>
            <person name="Delledonne M."/>
            <person name="Pezzotti M."/>
            <person name="Lecharny A."/>
            <person name="Scarpelli C."/>
            <person name="Artiguenave F."/>
            <person name="Pe M.E."/>
            <person name="Valle G."/>
            <person name="Morgante M."/>
            <person name="Caboche M."/>
            <person name="Adam-Blondon A.-F."/>
            <person name="Weissenbach J."/>
            <person name="Quetier F."/>
            <person name="Wincker P."/>
        </authorList>
    </citation>
    <scope>NUCLEOTIDE SEQUENCE [LARGE SCALE GENOMIC DNA]</scope>
    <source>
        <strain evidence="2">cv. Pinot noir / PN40024</strain>
    </source>
</reference>
<dbReference type="Proteomes" id="UP000009183">
    <property type="component" value="Chromosome 6"/>
</dbReference>
<dbReference type="PaxDb" id="29760-VIT_06s0004g01600.t01"/>
<dbReference type="AlphaFoldDB" id="D7SLA0"/>
<protein>
    <submittedName>
        <fullName evidence="1">Uncharacterized protein</fullName>
    </submittedName>
</protein>
<dbReference type="InParanoid" id="D7SLA0"/>